<evidence type="ECO:0000313" key="1">
    <source>
        <dbReference type="EMBL" id="KAK3783374.1"/>
    </source>
</evidence>
<name>A0AAE1DUG6_9GAST</name>
<evidence type="ECO:0000313" key="2">
    <source>
        <dbReference type="Proteomes" id="UP001283361"/>
    </source>
</evidence>
<accession>A0AAE1DUG6</accession>
<protein>
    <submittedName>
        <fullName evidence="1">Uncharacterized protein</fullName>
    </submittedName>
</protein>
<dbReference type="AlphaFoldDB" id="A0AAE1DUG6"/>
<reference evidence="1" key="1">
    <citation type="journal article" date="2023" name="G3 (Bethesda)">
        <title>A reference genome for the long-term kleptoplast-retaining sea slug Elysia crispata morphotype clarki.</title>
        <authorList>
            <person name="Eastman K.E."/>
            <person name="Pendleton A.L."/>
            <person name="Shaikh M.A."/>
            <person name="Suttiyut T."/>
            <person name="Ogas R."/>
            <person name="Tomko P."/>
            <person name="Gavelis G."/>
            <person name="Widhalm J.R."/>
            <person name="Wisecaver J.H."/>
        </authorList>
    </citation>
    <scope>NUCLEOTIDE SEQUENCE</scope>
    <source>
        <strain evidence="1">ECLA1</strain>
    </source>
</reference>
<dbReference type="Proteomes" id="UP001283361">
    <property type="component" value="Unassembled WGS sequence"/>
</dbReference>
<gene>
    <name evidence="1" type="ORF">RRG08_047080</name>
</gene>
<sequence length="75" mass="8201">MTLNFKSIQSSIFARDHVNLNPSPHNLPKVSRTPINVQGKILALSTTVQSGAPVEVRDAKTSYRGLGHNNMADCR</sequence>
<organism evidence="1 2">
    <name type="scientific">Elysia crispata</name>
    <name type="common">lettuce slug</name>
    <dbReference type="NCBI Taxonomy" id="231223"/>
    <lineage>
        <taxon>Eukaryota</taxon>
        <taxon>Metazoa</taxon>
        <taxon>Spiralia</taxon>
        <taxon>Lophotrochozoa</taxon>
        <taxon>Mollusca</taxon>
        <taxon>Gastropoda</taxon>
        <taxon>Heterobranchia</taxon>
        <taxon>Euthyneura</taxon>
        <taxon>Panpulmonata</taxon>
        <taxon>Sacoglossa</taxon>
        <taxon>Placobranchoidea</taxon>
        <taxon>Plakobranchidae</taxon>
        <taxon>Elysia</taxon>
    </lineage>
</organism>
<comment type="caution">
    <text evidence="1">The sequence shown here is derived from an EMBL/GenBank/DDBJ whole genome shotgun (WGS) entry which is preliminary data.</text>
</comment>
<dbReference type="EMBL" id="JAWDGP010002415">
    <property type="protein sequence ID" value="KAK3783374.1"/>
    <property type="molecule type" value="Genomic_DNA"/>
</dbReference>
<proteinExistence type="predicted"/>
<keyword evidence="2" id="KW-1185">Reference proteome</keyword>